<gene>
    <name evidence="1" type="ORF">S1_00052</name>
</gene>
<sequence length="93" mass="10487">MNPRRDYMSIPVEDLSIAEMTDAIGVPKIAEILGTSARVIYSIRHTNRCGVERYMQILEAFKADEPAHRNFLHTKAHLQTKGKPGKEPQRAVA</sequence>
<proteinExistence type="predicted"/>
<organism evidence="1 2">
    <name type="scientific">Ralstonia phage Adzire</name>
    <dbReference type="NCBI Taxonomy" id="2759711"/>
    <lineage>
        <taxon>Viruses</taxon>
        <taxon>Duplodnaviria</taxon>
        <taxon>Heunggongvirae</taxon>
        <taxon>Uroviricota</taxon>
        <taxon>Caudoviricetes</taxon>
        <taxon>Bakolyvirus</taxon>
        <taxon>Bakolyvirus simangalove</taxon>
    </lineage>
</organism>
<dbReference type="EMBL" id="MT740725">
    <property type="protein sequence ID" value="QMV32369.1"/>
    <property type="molecule type" value="Genomic_DNA"/>
</dbReference>
<evidence type="ECO:0000313" key="1">
    <source>
        <dbReference type="EMBL" id="QMV32369.1"/>
    </source>
</evidence>
<accession>A0A7G5B7U6</accession>
<protein>
    <submittedName>
        <fullName evidence="1">Uncharacterized protein</fullName>
    </submittedName>
</protein>
<name>A0A7G5B7U6_9CAUD</name>
<reference evidence="1 2" key="1">
    <citation type="submission" date="2020-07" db="EMBL/GenBank/DDBJ databases">
        <title>Ralstonia phages.</title>
        <authorList>
            <person name="Trotereau A."/>
            <person name="Boyer C."/>
            <person name="Torres-Barcelo C."/>
        </authorList>
    </citation>
    <scope>NUCLEOTIDE SEQUENCE [LARGE SCALE GENOMIC DNA]</scope>
</reference>
<dbReference type="Proteomes" id="UP000515295">
    <property type="component" value="Segment"/>
</dbReference>
<evidence type="ECO:0000313" key="2">
    <source>
        <dbReference type="Proteomes" id="UP000515295"/>
    </source>
</evidence>